<protein>
    <submittedName>
        <fullName evidence="1">Uncharacterized protein</fullName>
    </submittedName>
</protein>
<organism evidence="1">
    <name type="scientific">marine sediment metagenome</name>
    <dbReference type="NCBI Taxonomy" id="412755"/>
    <lineage>
        <taxon>unclassified sequences</taxon>
        <taxon>metagenomes</taxon>
        <taxon>ecological metagenomes</taxon>
    </lineage>
</organism>
<dbReference type="EMBL" id="BARS01037168">
    <property type="protein sequence ID" value="GAG23264.1"/>
    <property type="molecule type" value="Genomic_DNA"/>
</dbReference>
<reference evidence="1" key="1">
    <citation type="journal article" date="2014" name="Front. Microbiol.">
        <title>High frequency of phylogenetically diverse reductive dehalogenase-homologous genes in deep subseafloor sedimentary metagenomes.</title>
        <authorList>
            <person name="Kawai M."/>
            <person name="Futagami T."/>
            <person name="Toyoda A."/>
            <person name="Takaki Y."/>
            <person name="Nishi S."/>
            <person name="Hori S."/>
            <person name="Arai W."/>
            <person name="Tsubouchi T."/>
            <person name="Morono Y."/>
            <person name="Uchiyama I."/>
            <person name="Ito T."/>
            <person name="Fujiyama A."/>
            <person name="Inagaki F."/>
            <person name="Takami H."/>
        </authorList>
    </citation>
    <scope>NUCLEOTIDE SEQUENCE</scope>
    <source>
        <strain evidence="1">Expedition CK06-06</strain>
    </source>
</reference>
<gene>
    <name evidence="1" type="ORF">S01H1_57027</name>
</gene>
<dbReference type="AlphaFoldDB" id="X0VXT8"/>
<sequence>MKCRAITNNGEPCLNKAKDGLYCRIHINSKNVKLPRNKKMGYCYKRFLEAKDEVRLATNKMEFYMKKLYEYA</sequence>
<comment type="caution">
    <text evidence="1">The sequence shown here is derived from an EMBL/GenBank/DDBJ whole genome shotgun (WGS) entry which is preliminary data.</text>
</comment>
<evidence type="ECO:0000313" key="1">
    <source>
        <dbReference type="EMBL" id="GAG23264.1"/>
    </source>
</evidence>
<accession>X0VXT8</accession>
<name>X0VXT8_9ZZZZ</name>
<dbReference type="InterPro" id="IPR043914">
    <property type="entry name" value="DUF5763"/>
</dbReference>
<proteinExistence type="predicted"/>
<dbReference type="Pfam" id="PF19067">
    <property type="entry name" value="DUF5763"/>
    <property type="match status" value="1"/>
</dbReference>